<dbReference type="GO" id="GO:0005811">
    <property type="term" value="C:lipid droplet"/>
    <property type="evidence" value="ECO:0007669"/>
    <property type="project" value="UniProtKB-SubCell"/>
</dbReference>
<dbReference type="AlphaFoldDB" id="A0A672FR72"/>
<name>A0A672FR72_SALFA</name>
<dbReference type="InterPro" id="IPR004279">
    <property type="entry name" value="Perilipin"/>
</dbReference>
<keyword evidence="3" id="KW-0551">Lipid droplet</keyword>
<accession>A0A672FR72</accession>
<keyword evidence="6" id="KW-1185">Reference proteome</keyword>
<evidence type="ECO:0000313" key="6">
    <source>
        <dbReference type="Proteomes" id="UP000472267"/>
    </source>
</evidence>
<dbReference type="GO" id="GO:0019915">
    <property type="term" value="P:lipid storage"/>
    <property type="evidence" value="ECO:0007669"/>
    <property type="project" value="TreeGrafter"/>
</dbReference>
<reference evidence="5" key="2">
    <citation type="submission" date="2025-08" db="UniProtKB">
        <authorList>
            <consortium name="Ensembl"/>
        </authorList>
    </citation>
    <scope>IDENTIFICATION</scope>
</reference>
<dbReference type="Proteomes" id="UP000472267">
    <property type="component" value="Chromosome 6"/>
</dbReference>
<comment type="subcellular location">
    <subcellularLocation>
        <location evidence="1">Lipid droplet</location>
    </subcellularLocation>
</comment>
<reference evidence="5" key="1">
    <citation type="submission" date="2019-06" db="EMBL/GenBank/DDBJ databases">
        <authorList>
            <consortium name="Wellcome Sanger Institute Data Sharing"/>
        </authorList>
    </citation>
    <scope>NUCLEOTIDE SEQUENCE [LARGE SCALE GENOMIC DNA]</scope>
</reference>
<proteinExistence type="inferred from homology"/>
<evidence type="ECO:0000256" key="2">
    <source>
        <dbReference type="ARBA" id="ARBA00006311"/>
    </source>
</evidence>
<keyword evidence="4" id="KW-0732">Signal</keyword>
<evidence type="ECO:0000313" key="5">
    <source>
        <dbReference type="Ensembl" id="ENSSFAP00005009401.1"/>
    </source>
</evidence>
<protein>
    <recommendedName>
        <fullName evidence="7">Perilipin 6</fullName>
    </recommendedName>
</protein>
<dbReference type="PANTHER" id="PTHR14024">
    <property type="entry name" value="PERILIPIN"/>
    <property type="match status" value="1"/>
</dbReference>
<evidence type="ECO:0000256" key="3">
    <source>
        <dbReference type="ARBA" id="ARBA00022677"/>
    </source>
</evidence>
<organism evidence="5 6">
    <name type="scientific">Salarias fasciatus</name>
    <name type="common">Jewelled blenny</name>
    <name type="synonym">Blennius fasciatus</name>
    <dbReference type="NCBI Taxonomy" id="181472"/>
    <lineage>
        <taxon>Eukaryota</taxon>
        <taxon>Metazoa</taxon>
        <taxon>Chordata</taxon>
        <taxon>Craniata</taxon>
        <taxon>Vertebrata</taxon>
        <taxon>Euteleostomi</taxon>
        <taxon>Actinopterygii</taxon>
        <taxon>Neopterygii</taxon>
        <taxon>Teleostei</taxon>
        <taxon>Neoteleostei</taxon>
        <taxon>Acanthomorphata</taxon>
        <taxon>Ovalentaria</taxon>
        <taxon>Blenniimorphae</taxon>
        <taxon>Blenniiformes</taxon>
        <taxon>Blennioidei</taxon>
        <taxon>Blenniidae</taxon>
        <taxon>Salariinae</taxon>
        <taxon>Salarias</taxon>
    </lineage>
</organism>
<feature type="chain" id="PRO_5025403532" description="Perilipin 6" evidence="4">
    <location>
        <begin position="24"/>
        <end position="103"/>
    </location>
</feature>
<evidence type="ECO:0000256" key="4">
    <source>
        <dbReference type="SAM" id="SignalP"/>
    </source>
</evidence>
<dbReference type="InParanoid" id="A0A672FR72"/>
<dbReference type="GO" id="GO:0005829">
    <property type="term" value="C:cytosol"/>
    <property type="evidence" value="ECO:0007669"/>
    <property type="project" value="TreeGrafter"/>
</dbReference>
<dbReference type="Pfam" id="PF03036">
    <property type="entry name" value="Perilipin"/>
    <property type="match status" value="1"/>
</dbReference>
<feature type="signal peptide" evidence="4">
    <location>
        <begin position="1"/>
        <end position="23"/>
    </location>
</feature>
<comment type="similarity">
    <text evidence="2">Belongs to the perilipin family.</text>
</comment>
<sequence>PASITVVLLSAAARLAQLPLVRSACAGLSVLYTDTKRSHPGLTSVCDVLESSVTAARVTVTPVIEKLEPHISIANAVACKSLDWLEASFPVLLAPTDEVSSSF</sequence>
<evidence type="ECO:0000256" key="1">
    <source>
        <dbReference type="ARBA" id="ARBA00004502"/>
    </source>
</evidence>
<dbReference type="GO" id="GO:0010890">
    <property type="term" value="P:positive regulation of triglyceride storage"/>
    <property type="evidence" value="ECO:0007669"/>
    <property type="project" value="TreeGrafter"/>
</dbReference>
<reference evidence="5" key="3">
    <citation type="submission" date="2025-09" db="UniProtKB">
        <authorList>
            <consortium name="Ensembl"/>
        </authorList>
    </citation>
    <scope>IDENTIFICATION</scope>
</reference>
<dbReference type="Ensembl" id="ENSSFAT00005009840.1">
    <property type="protein sequence ID" value="ENSSFAP00005009401.1"/>
    <property type="gene ID" value="ENSSFAG00005005410.1"/>
</dbReference>
<dbReference type="PANTHER" id="PTHR14024:SF49">
    <property type="entry name" value="LIPID STORAGE DROPLETS SURFACE-BINDING PROTEIN 1"/>
    <property type="match status" value="1"/>
</dbReference>
<dbReference type="OMA" id="ANIRACK"/>
<evidence type="ECO:0008006" key="7">
    <source>
        <dbReference type="Google" id="ProtNLM"/>
    </source>
</evidence>